<evidence type="ECO:0000313" key="1">
    <source>
        <dbReference type="EMBL" id="GBR76245.1"/>
    </source>
</evidence>
<organism evidence="1 2">
    <name type="scientific">Candidatus Termititenax persephonae</name>
    <dbReference type="NCBI Taxonomy" id="2218525"/>
    <lineage>
        <taxon>Bacteria</taxon>
        <taxon>Bacillati</taxon>
        <taxon>Candidatus Margulisiibacteriota</taxon>
        <taxon>Candidatus Termititenacia</taxon>
        <taxon>Candidatus Termititenacales</taxon>
        <taxon>Candidatus Termititenacaceae</taxon>
        <taxon>Candidatus Termititenax</taxon>
    </lineage>
</organism>
<protein>
    <recommendedName>
        <fullName evidence="3">Lipoprotein</fullName>
    </recommendedName>
</protein>
<gene>
    <name evidence="1" type="ORF">NO2_0826</name>
</gene>
<dbReference type="AlphaFoldDB" id="A0A388TIN7"/>
<dbReference type="EMBL" id="BGZO01000020">
    <property type="protein sequence ID" value="GBR76245.1"/>
    <property type="molecule type" value="Genomic_DNA"/>
</dbReference>
<name>A0A388TIN7_9BACT</name>
<proteinExistence type="predicted"/>
<dbReference type="Proteomes" id="UP000275925">
    <property type="component" value="Unassembled WGS sequence"/>
</dbReference>
<accession>A0A388TIN7</accession>
<dbReference type="Gene3D" id="2.60.40.680">
    <property type="match status" value="1"/>
</dbReference>
<reference evidence="1 2" key="1">
    <citation type="journal article" date="2019" name="ISME J.">
        <title>Genome analyses of uncultured TG2/ZB3 bacteria in 'Margulisbacteria' specifically attached to ectosymbiotic spirochetes of protists in the termite gut.</title>
        <authorList>
            <person name="Utami Y.D."/>
            <person name="Kuwahara H."/>
            <person name="Igai K."/>
            <person name="Murakami T."/>
            <person name="Sugaya K."/>
            <person name="Morikawa T."/>
            <person name="Nagura Y."/>
            <person name="Yuki M."/>
            <person name="Deevong P."/>
            <person name="Inoue T."/>
            <person name="Kihara K."/>
            <person name="Lo N."/>
            <person name="Yamada A."/>
            <person name="Ohkuma M."/>
            <person name="Hongoh Y."/>
        </authorList>
    </citation>
    <scope>NUCLEOTIDE SEQUENCE [LARGE SCALE GENOMIC DNA]</scope>
    <source>
        <strain evidence="1">NkOx7-02</strain>
    </source>
</reference>
<sequence>MRFLKITLLSFLVFFLGGCRSYTDEAVLKQNIGELLAKYQRGVNDMNRDLLESVISDRFSFYTVDRERYIEELLIMTMLVDKITYANIRVENYKIFADITTQGSRIFKPGVQLPLFKSLPFMNGRLHKQSVMTFLYEEKDGLKILAEDQILTEQEILWGTHPPSIIQPRLSAYRAAPGDQLAVSFQVNKSGNDVLFVFVNEHLLGGYSLEGYNGEMVNYTVKIPADLKRGDDFEIKLMAFAGKIDLNNPGEAVLQGATVRSYIVPVR</sequence>
<keyword evidence="2" id="KW-1185">Reference proteome</keyword>
<comment type="caution">
    <text evidence="1">The sequence shown here is derived from an EMBL/GenBank/DDBJ whole genome shotgun (WGS) entry which is preliminary data.</text>
</comment>
<evidence type="ECO:0000313" key="2">
    <source>
        <dbReference type="Proteomes" id="UP000275925"/>
    </source>
</evidence>
<dbReference type="PROSITE" id="PS51257">
    <property type="entry name" value="PROKAR_LIPOPROTEIN"/>
    <property type="match status" value="1"/>
</dbReference>
<evidence type="ECO:0008006" key="3">
    <source>
        <dbReference type="Google" id="ProtNLM"/>
    </source>
</evidence>